<comment type="similarity">
    <text evidence="5">Belongs to the sigma-70 factor family.</text>
</comment>
<reference evidence="8 9" key="1">
    <citation type="journal article" date="2016" name="Nat. Commun.">
        <title>Thousands of microbial genomes shed light on interconnected biogeochemical processes in an aquifer system.</title>
        <authorList>
            <person name="Anantharaman K."/>
            <person name="Brown C.T."/>
            <person name="Hug L.A."/>
            <person name="Sharon I."/>
            <person name="Castelle C.J."/>
            <person name="Probst A.J."/>
            <person name="Thomas B.C."/>
            <person name="Singh A."/>
            <person name="Wilkins M.J."/>
            <person name="Karaoz U."/>
            <person name="Brodie E.L."/>
            <person name="Williams K.H."/>
            <person name="Hubbard S.S."/>
            <person name="Banfield J.F."/>
        </authorList>
    </citation>
    <scope>NUCLEOTIDE SEQUENCE [LARGE SCALE GENOMIC DNA]</scope>
</reference>
<organism evidence="8 9">
    <name type="scientific">Candidatus Schekmanbacteria bacterium RIFCSPLOWO2_12_FULL_38_15</name>
    <dbReference type="NCBI Taxonomy" id="1817883"/>
    <lineage>
        <taxon>Bacteria</taxon>
        <taxon>Candidatus Schekmaniibacteriota</taxon>
    </lineage>
</organism>
<dbReference type="GO" id="GO:0003677">
    <property type="term" value="F:DNA binding"/>
    <property type="evidence" value="ECO:0007669"/>
    <property type="project" value="UniProtKB-KW"/>
</dbReference>
<dbReference type="SUPFAM" id="SSF88659">
    <property type="entry name" value="Sigma3 and sigma4 domains of RNA polymerase sigma factors"/>
    <property type="match status" value="2"/>
</dbReference>
<dbReference type="PROSITE" id="PS00715">
    <property type="entry name" value="SIGMA70_1"/>
    <property type="match status" value="1"/>
</dbReference>
<dbReference type="InterPro" id="IPR013325">
    <property type="entry name" value="RNA_pol_sigma_r2"/>
</dbReference>
<dbReference type="PROSITE" id="PS00716">
    <property type="entry name" value="SIGMA70_2"/>
    <property type="match status" value="1"/>
</dbReference>
<dbReference type="Pfam" id="PF04539">
    <property type="entry name" value="Sigma70_r3"/>
    <property type="match status" value="1"/>
</dbReference>
<dbReference type="Pfam" id="PF04545">
    <property type="entry name" value="Sigma70_r4"/>
    <property type="match status" value="1"/>
</dbReference>
<dbReference type="SUPFAM" id="SSF88946">
    <property type="entry name" value="Sigma2 domain of RNA polymerase sigma factors"/>
    <property type="match status" value="1"/>
</dbReference>
<keyword evidence="1 5" id="KW-0805">Transcription regulation</keyword>
<dbReference type="InterPro" id="IPR007624">
    <property type="entry name" value="RNA_pol_sigma70_r3"/>
</dbReference>
<dbReference type="InterPro" id="IPR007627">
    <property type="entry name" value="RNA_pol_sigma70_r2"/>
</dbReference>
<evidence type="ECO:0000256" key="2">
    <source>
        <dbReference type="ARBA" id="ARBA00023082"/>
    </source>
</evidence>
<dbReference type="InterPro" id="IPR000943">
    <property type="entry name" value="RNA_pol_sigma70"/>
</dbReference>
<dbReference type="InterPro" id="IPR013324">
    <property type="entry name" value="RNA_pol_sigma_r3/r4-like"/>
</dbReference>
<dbReference type="Proteomes" id="UP000178082">
    <property type="component" value="Unassembled WGS sequence"/>
</dbReference>
<dbReference type="Gene3D" id="1.10.601.10">
    <property type="entry name" value="RNA Polymerase Primary Sigma Factor"/>
    <property type="match status" value="1"/>
</dbReference>
<dbReference type="InterPro" id="IPR007630">
    <property type="entry name" value="RNA_pol_sigma70_r4"/>
</dbReference>
<evidence type="ECO:0000256" key="4">
    <source>
        <dbReference type="ARBA" id="ARBA00023163"/>
    </source>
</evidence>
<comment type="function">
    <text evidence="5">Sigma factors are initiation factors that promote the attachment of RNA polymerase to specific initiation sites and are then released.</text>
</comment>
<comment type="caution">
    <text evidence="8">The sequence shown here is derived from an EMBL/GenBank/DDBJ whole genome shotgun (WGS) entry which is preliminary data.</text>
</comment>
<dbReference type="Pfam" id="PF04542">
    <property type="entry name" value="Sigma70_r2"/>
    <property type="match status" value="1"/>
</dbReference>
<dbReference type="PANTHER" id="PTHR30603:SF60">
    <property type="entry name" value="RNA POLYMERASE SIGMA FACTOR RPOD"/>
    <property type="match status" value="1"/>
</dbReference>
<dbReference type="InterPro" id="IPR036388">
    <property type="entry name" value="WH-like_DNA-bd_sf"/>
</dbReference>
<dbReference type="InterPro" id="IPR050239">
    <property type="entry name" value="Sigma-70_RNA_pol_init_factors"/>
</dbReference>
<keyword evidence="4 5" id="KW-0804">Transcription</keyword>
<proteinExistence type="inferred from homology"/>
<evidence type="ECO:0000256" key="3">
    <source>
        <dbReference type="ARBA" id="ARBA00023125"/>
    </source>
</evidence>
<evidence type="ECO:0000259" key="7">
    <source>
        <dbReference type="PROSITE" id="PS00716"/>
    </source>
</evidence>
<feature type="domain" description="RNA polymerase sigma-70" evidence="6">
    <location>
        <begin position="297"/>
        <end position="310"/>
    </location>
</feature>
<dbReference type="GO" id="GO:0016987">
    <property type="term" value="F:sigma factor activity"/>
    <property type="evidence" value="ECO:0007669"/>
    <property type="project" value="UniProtKB-KW"/>
</dbReference>
<keyword evidence="2 5" id="KW-0731">Sigma factor</keyword>
<evidence type="ECO:0000313" key="8">
    <source>
        <dbReference type="EMBL" id="OGL51451.1"/>
    </source>
</evidence>
<dbReference type="STRING" id="1817883.A3G31_06265"/>
<dbReference type="Gene3D" id="1.10.10.10">
    <property type="entry name" value="Winged helix-like DNA-binding domain superfamily/Winged helix DNA-binding domain"/>
    <property type="match status" value="2"/>
</dbReference>
<name>A0A1F7SCK8_9BACT</name>
<evidence type="ECO:0000313" key="9">
    <source>
        <dbReference type="Proteomes" id="UP000178082"/>
    </source>
</evidence>
<evidence type="ECO:0000256" key="5">
    <source>
        <dbReference type="RuleBase" id="RU362124"/>
    </source>
</evidence>
<dbReference type="CDD" id="cd06171">
    <property type="entry name" value="Sigma70_r4"/>
    <property type="match status" value="1"/>
</dbReference>
<accession>A0A1F7SCK8</accession>
<dbReference type="InterPro" id="IPR014284">
    <property type="entry name" value="RNA_pol_sigma-70_dom"/>
</dbReference>
<dbReference type="AlphaFoldDB" id="A0A1F7SCK8"/>
<dbReference type="EMBL" id="MGDI01000042">
    <property type="protein sequence ID" value="OGL51451.1"/>
    <property type="molecule type" value="Genomic_DNA"/>
</dbReference>
<dbReference type="NCBIfam" id="TIGR02937">
    <property type="entry name" value="sigma70-ECF"/>
    <property type="match status" value="1"/>
</dbReference>
<protein>
    <recommendedName>
        <fullName evidence="5">RNA polymerase sigma factor</fullName>
    </recommendedName>
</protein>
<gene>
    <name evidence="8" type="ORF">A3G31_06265</name>
</gene>
<sequence length="507" mass="58847">MRTLNDELTESNDELKTALYSEPEKIVSEELNDNSGEKGFLSASNKSGDFEEDPILKYYREIGVNSYLTREKELESFEILQKARDEATKAVIASPFSISEIIRLGTELKGRNIKVKEVLGVNPFDEMYLMGAEKKREQIISVIDRVIDKEKQINSYLKLLKRCSREGRKFEKIKNDTRKCHGEIISLIKNIPFNLDQIEALGQRTIEIANGVLNSKKEGKRAKRKDLTADKRLAGNRDEWGKWEPVVSAEELKKLANSIREGQLIYKQTKDKLIKANLRFVVSVSKKFENRGLQLLDLVQEGNIGLMTAIDKFDYKRGIKFCSYAHWWIQQMIMKALMGQAKTIRIPVHIVEKIRKLKWAFRTLSQEFKRKPTIREMAEKVKVPEDFARMVLNIQKEPISLDKTNEEEENESTLMGFVEDTDSPSPENDLSDKELQKQLREVLKSLSPREARIVRMRFGIDFNVNHTLEEIGEDFSLSRERVRQIEEEAINKLRRIMGIRKLKSFLN</sequence>
<evidence type="ECO:0000259" key="6">
    <source>
        <dbReference type="PROSITE" id="PS00715"/>
    </source>
</evidence>
<keyword evidence="3 5" id="KW-0238">DNA-binding</keyword>
<dbReference type="GO" id="GO:0006352">
    <property type="term" value="P:DNA-templated transcription initiation"/>
    <property type="evidence" value="ECO:0007669"/>
    <property type="project" value="InterPro"/>
</dbReference>
<dbReference type="PRINTS" id="PR00046">
    <property type="entry name" value="SIGMA70FCT"/>
</dbReference>
<evidence type="ECO:0000256" key="1">
    <source>
        <dbReference type="ARBA" id="ARBA00023015"/>
    </source>
</evidence>
<feature type="domain" description="RNA polymerase sigma-70" evidence="7">
    <location>
        <begin position="467"/>
        <end position="493"/>
    </location>
</feature>
<dbReference type="PANTHER" id="PTHR30603">
    <property type="entry name" value="RNA POLYMERASE SIGMA FACTOR RPO"/>
    <property type="match status" value="1"/>
</dbReference>